<keyword evidence="1" id="KW-1015">Disulfide bond</keyword>
<keyword evidence="4" id="KW-1185">Reference proteome</keyword>
<dbReference type="EMBL" id="JAODUO010000744">
    <property type="protein sequence ID" value="KAK2175193.1"/>
    <property type="molecule type" value="Genomic_DNA"/>
</dbReference>
<gene>
    <name evidence="3" type="ORF">NP493_744g00024</name>
</gene>
<accession>A0AAD9NNR5</accession>
<evidence type="ECO:0000256" key="1">
    <source>
        <dbReference type="ARBA" id="ARBA00023157"/>
    </source>
</evidence>
<comment type="caution">
    <text evidence="3">The sequence shown here is derived from an EMBL/GenBank/DDBJ whole genome shotgun (WGS) entry which is preliminary data.</text>
</comment>
<dbReference type="Pfam" id="PF04089">
    <property type="entry name" value="BRICHOS"/>
    <property type="match status" value="1"/>
</dbReference>
<evidence type="ECO:0000259" key="2">
    <source>
        <dbReference type="PROSITE" id="PS50869"/>
    </source>
</evidence>
<evidence type="ECO:0000313" key="3">
    <source>
        <dbReference type="EMBL" id="KAK2175193.1"/>
    </source>
</evidence>
<dbReference type="Proteomes" id="UP001209878">
    <property type="component" value="Unassembled WGS sequence"/>
</dbReference>
<dbReference type="SMART" id="SM01039">
    <property type="entry name" value="BRICHOS"/>
    <property type="match status" value="1"/>
</dbReference>
<feature type="domain" description="BRICHOS" evidence="2">
    <location>
        <begin position="60"/>
        <end position="154"/>
    </location>
</feature>
<dbReference type="InterPro" id="IPR007084">
    <property type="entry name" value="BRICHOS_dom"/>
</dbReference>
<sequence>MYETKKENPMFSSVEPLLETHNNVDTTALRTFTNEFNVVYRDEPNNPQKIEINTLTKTEIFIQNGTVAVFDFLKNIGGFYSAKYNRCFLEGGIDARIKSPDDLKKELDSMTKKRPLDAPSEQIRYKVSPQAVTDQSFLPDALAPFCKGRPTYWLTPATADHG</sequence>
<proteinExistence type="predicted"/>
<name>A0AAD9NNR5_RIDPI</name>
<dbReference type="PROSITE" id="PS50869">
    <property type="entry name" value="BRICHOS"/>
    <property type="match status" value="1"/>
</dbReference>
<organism evidence="3 4">
    <name type="scientific">Ridgeia piscesae</name>
    <name type="common">Tubeworm</name>
    <dbReference type="NCBI Taxonomy" id="27915"/>
    <lineage>
        <taxon>Eukaryota</taxon>
        <taxon>Metazoa</taxon>
        <taxon>Spiralia</taxon>
        <taxon>Lophotrochozoa</taxon>
        <taxon>Annelida</taxon>
        <taxon>Polychaeta</taxon>
        <taxon>Sedentaria</taxon>
        <taxon>Canalipalpata</taxon>
        <taxon>Sabellida</taxon>
        <taxon>Siboglinidae</taxon>
        <taxon>Ridgeia</taxon>
    </lineage>
</organism>
<evidence type="ECO:0000313" key="4">
    <source>
        <dbReference type="Proteomes" id="UP001209878"/>
    </source>
</evidence>
<reference evidence="3" key="1">
    <citation type="journal article" date="2023" name="Mol. Biol. Evol.">
        <title>Third-Generation Sequencing Reveals the Adaptive Role of the Epigenome in Three Deep-Sea Polychaetes.</title>
        <authorList>
            <person name="Perez M."/>
            <person name="Aroh O."/>
            <person name="Sun Y."/>
            <person name="Lan Y."/>
            <person name="Juniper S.K."/>
            <person name="Young C.R."/>
            <person name="Angers B."/>
            <person name="Qian P.Y."/>
        </authorList>
    </citation>
    <scope>NUCLEOTIDE SEQUENCE</scope>
    <source>
        <strain evidence="3">R07B-5</strain>
    </source>
</reference>
<dbReference type="AlphaFoldDB" id="A0AAD9NNR5"/>
<protein>
    <recommendedName>
        <fullName evidence="2">BRICHOS domain-containing protein</fullName>
    </recommendedName>
</protein>
<dbReference type="Gene3D" id="3.30.390.150">
    <property type="match status" value="1"/>
</dbReference>